<feature type="compositionally biased region" description="Basic and acidic residues" evidence="5">
    <location>
        <begin position="96"/>
        <end position="106"/>
    </location>
</feature>
<dbReference type="GO" id="GO:0008234">
    <property type="term" value="F:cysteine-type peptidase activity"/>
    <property type="evidence" value="ECO:0007669"/>
    <property type="project" value="UniProtKB-KW"/>
</dbReference>
<evidence type="ECO:0000313" key="7">
    <source>
        <dbReference type="Proteomes" id="UP000644507"/>
    </source>
</evidence>
<dbReference type="PANTHER" id="PTHR23402:SF1">
    <property type="entry name" value="PYROGLUTAMYL-PEPTIDASE I"/>
    <property type="match status" value="1"/>
</dbReference>
<feature type="region of interest" description="Disordered" evidence="5">
    <location>
        <begin position="81"/>
        <end position="110"/>
    </location>
</feature>
<reference evidence="6" key="1">
    <citation type="journal article" date="2014" name="Int. J. Syst. Evol. Microbiol.">
        <title>Complete genome sequence of Corynebacterium casei LMG S-19264T (=DSM 44701T), isolated from a smear-ripened cheese.</title>
        <authorList>
            <consortium name="US DOE Joint Genome Institute (JGI-PGF)"/>
            <person name="Walter F."/>
            <person name="Albersmeier A."/>
            <person name="Kalinowski J."/>
            <person name="Ruckert C."/>
        </authorList>
    </citation>
    <scope>NUCLEOTIDE SEQUENCE</scope>
    <source>
        <strain evidence="6">KCTC 12988</strain>
    </source>
</reference>
<keyword evidence="4" id="KW-0788">Thiol protease</keyword>
<evidence type="ECO:0000256" key="3">
    <source>
        <dbReference type="ARBA" id="ARBA00022801"/>
    </source>
</evidence>
<evidence type="ECO:0000313" key="6">
    <source>
        <dbReference type="EMBL" id="GHC64266.1"/>
    </source>
</evidence>
<sequence>MTGFLPFRGRSENGSQLIAESFREERIDGEAVEVEILPVLWHGHQERLQSAVKRCRPDLILSLGEGSADWSRFERLAVNEAAGPDEEGRPPLSLKLDPEGPEERRSSFPFHPSDFPQSRWPIRESEDAGLYLCNATFFHSLGTGIPSVFLHLPILGENEKGEYLEELRQLVATVVRQSRVGEQLA</sequence>
<dbReference type="EMBL" id="BMXI01000017">
    <property type="protein sequence ID" value="GHC64266.1"/>
    <property type="molecule type" value="Genomic_DNA"/>
</dbReference>
<organism evidence="6 7">
    <name type="scientific">Roseibacillus persicicus</name>
    <dbReference type="NCBI Taxonomy" id="454148"/>
    <lineage>
        <taxon>Bacteria</taxon>
        <taxon>Pseudomonadati</taxon>
        <taxon>Verrucomicrobiota</taxon>
        <taxon>Verrucomicrobiia</taxon>
        <taxon>Verrucomicrobiales</taxon>
        <taxon>Verrucomicrobiaceae</taxon>
        <taxon>Roseibacillus</taxon>
    </lineage>
</organism>
<evidence type="ECO:0000256" key="1">
    <source>
        <dbReference type="ARBA" id="ARBA00006641"/>
    </source>
</evidence>
<protein>
    <recommendedName>
        <fullName evidence="8">Pyrrolidone-carboxylate peptidase</fullName>
    </recommendedName>
</protein>
<dbReference type="GO" id="GO:0006508">
    <property type="term" value="P:proteolysis"/>
    <property type="evidence" value="ECO:0007669"/>
    <property type="project" value="UniProtKB-KW"/>
</dbReference>
<comment type="caution">
    <text evidence="6">The sequence shown here is derived from an EMBL/GenBank/DDBJ whole genome shotgun (WGS) entry which is preliminary data.</text>
</comment>
<dbReference type="SUPFAM" id="SSF53182">
    <property type="entry name" value="Pyrrolidone carboxyl peptidase (pyroglutamate aminopeptidase)"/>
    <property type="match status" value="1"/>
</dbReference>
<reference evidence="6" key="2">
    <citation type="submission" date="2020-09" db="EMBL/GenBank/DDBJ databases">
        <authorList>
            <person name="Sun Q."/>
            <person name="Kim S."/>
        </authorList>
    </citation>
    <scope>NUCLEOTIDE SEQUENCE</scope>
    <source>
        <strain evidence="6">KCTC 12988</strain>
    </source>
</reference>
<comment type="similarity">
    <text evidence="1">Belongs to the peptidase C15 family.</text>
</comment>
<evidence type="ECO:0000256" key="2">
    <source>
        <dbReference type="ARBA" id="ARBA00022670"/>
    </source>
</evidence>
<name>A0A918TZY3_9BACT</name>
<dbReference type="InterPro" id="IPR016125">
    <property type="entry name" value="Peptidase_C15-like"/>
</dbReference>
<gene>
    <name evidence="6" type="ORF">GCM10007100_34960</name>
</gene>
<dbReference type="AlphaFoldDB" id="A0A918TZY3"/>
<dbReference type="Gene3D" id="3.40.630.20">
    <property type="entry name" value="Peptidase C15, pyroglutamyl peptidase I-like"/>
    <property type="match status" value="1"/>
</dbReference>
<evidence type="ECO:0000256" key="5">
    <source>
        <dbReference type="SAM" id="MobiDB-lite"/>
    </source>
</evidence>
<dbReference type="PANTHER" id="PTHR23402">
    <property type="entry name" value="PROTEASE FAMILY C15 PYROGLUTAMYL-PEPTIDASE I-RELATED"/>
    <property type="match status" value="1"/>
</dbReference>
<dbReference type="Proteomes" id="UP000644507">
    <property type="component" value="Unassembled WGS sequence"/>
</dbReference>
<proteinExistence type="inferred from homology"/>
<evidence type="ECO:0000256" key="4">
    <source>
        <dbReference type="ARBA" id="ARBA00022807"/>
    </source>
</evidence>
<keyword evidence="2" id="KW-0645">Protease</keyword>
<dbReference type="InterPro" id="IPR036440">
    <property type="entry name" value="Peptidase_C15-like_sf"/>
</dbReference>
<keyword evidence="3" id="KW-0378">Hydrolase</keyword>
<dbReference type="Pfam" id="PF01470">
    <property type="entry name" value="Peptidase_C15"/>
    <property type="match status" value="1"/>
</dbReference>
<keyword evidence="7" id="KW-1185">Reference proteome</keyword>
<accession>A0A918TZY3</accession>
<evidence type="ECO:0008006" key="8">
    <source>
        <dbReference type="Google" id="ProtNLM"/>
    </source>
</evidence>